<dbReference type="PANTHER" id="PTHR30622">
    <property type="entry name" value="UNDECAPRENYL-DIPHOSPHATASE"/>
    <property type="match status" value="1"/>
</dbReference>
<evidence type="ECO:0000256" key="15">
    <source>
        <dbReference type="ARBA" id="ARBA00032932"/>
    </source>
</evidence>
<comment type="similarity">
    <text evidence="2 17">Belongs to the UppP family.</text>
</comment>
<sequence>MLDIIKAALLGIIEGITEFLPVSSTGHLILADQFIKLHQSTAFINMFNVTIQLGAILAVVIIYFHKLNPFSPRKTLAERQATWQIWGKVIFAVFPSVVVGLLLNDWMDAHLMNWVVVAITLILYGILFILVENHNATLTPTISTVPQISYRIAFLIGCFQLLSLVPGTSRSGATILGGIFLGASRLASTEFSFFLAIPTMFGATLLKLLKFFMHGGTLAGEEGLILLTGVVVSFVTAYIAIKALLDYVKTNSFKPFGWYRIILGIVVILYFLIA</sequence>
<keyword evidence="6 17" id="KW-0812">Transmembrane</keyword>
<feature type="transmembrane region" description="Helical" evidence="17">
    <location>
        <begin position="193"/>
        <end position="212"/>
    </location>
</feature>
<organism evidence="18 19">
    <name type="scientific">Furfurilactobacillus rossiae DSM 15814</name>
    <dbReference type="NCBI Taxonomy" id="1114972"/>
    <lineage>
        <taxon>Bacteria</taxon>
        <taxon>Bacillati</taxon>
        <taxon>Bacillota</taxon>
        <taxon>Bacilli</taxon>
        <taxon>Lactobacillales</taxon>
        <taxon>Lactobacillaceae</taxon>
        <taxon>Furfurilactobacillus</taxon>
    </lineage>
</organism>
<dbReference type="NCBIfam" id="NF001390">
    <property type="entry name" value="PRK00281.1-4"/>
    <property type="match status" value="1"/>
</dbReference>
<comment type="catalytic activity">
    <reaction evidence="16 17">
        <text>di-trans,octa-cis-undecaprenyl diphosphate + H2O = di-trans,octa-cis-undecaprenyl phosphate + phosphate + H(+)</text>
        <dbReference type="Rhea" id="RHEA:28094"/>
        <dbReference type="ChEBI" id="CHEBI:15377"/>
        <dbReference type="ChEBI" id="CHEBI:15378"/>
        <dbReference type="ChEBI" id="CHEBI:43474"/>
        <dbReference type="ChEBI" id="CHEBI:58405"/>
        <dbReference type="ChEBI" id="CHEBI:60392"/>
        <dbReference type="EC" id="3.6.1.27"/>
    </reaction>
</comment>
<comment type="function">
    <text evidence="17">Catalyzes the dephosphorylation of undecaprenyl diphosphate (UPP). Confers resistance to bacitracin.</text>
</comment>
<evidence type="ECO:0000256" key="4">
    <source>
        <dbReference type="ARBA" id="ARBA00021581"/>
    </source>
</evidence>
<protein>
    <recommendedName>
        <fullName evidence="4 17">Undecaprenyl-diphosphatase</fullName>
        <ecNumber evidence="3 17">3.6.1.27</ecNumber>
    </recommendedName>
    <alternativeName>
        <fullName evidence="15 17">Bacitracin resistance protein</fullName>
    </alternativeName>
    <alternativeName>
        <fullName evidence="14 17">Undecaprenyl pyrophosphate phosphatase</fullName>
    </alternativeName>
</protein>
<feature type="transmembrane region" description="Helical" evidence="17">
    <location>
        <begin position="109"/>
        <end position="131"/>
    </location>
</feature>
<feature type="transmembrane region" description="Helical" evidence="17">
    <location>
        <begin position="7"/>
        <end position="30"/>
    </location>
</feature>
<name>A0A0R1R9D1_9LACO</name>
<evidence type="ECO:0000256" key="12">
    <source>
        <dbReference type="ARBA" id="ARBA00023251"/>
    </source>
</evidence>
<accession>A0A0R1R9D1</accession>
<evidence type="ECO:0000256" key="2">
    <source>
        <dbReference type="ARBA" id="ARBA00010621"/>
    </source>
</evidence>
<dbReference type="NCBIfam" id="NF001391">
    <property type="entry name" value="PRK00281.1-5"/>
    <property type="match status" value="1"/>
</dbReference>
<proteinExistence type="inferred from homology"/>
<keyword evidence="12 17" id="KW-0046">Antibiotic resistance</keyword>
<dbReference type="PATRIC" id="fig|1114972.6.peg.1510"/>
<gene>
    <name evidence="17" type="primary">uppP</name>
    <name evidence="18" type="ORF">FD35_GL001487</name>
</gene>
<keyword evidence="9 17" id="KW-0573">Peptidoglycan synthesis</keyword>
<dbReference type="PANTHER" id="PTHR30622:SF3">
    <property type="entry name" value="UNDECAPRENYL-DIPHOSPHATASE"/>
    <property type="match status" value="1"/>
</dbReference>
<evidence type="ECO:0000256" key="13">
    <source>
        <dbReference type="ARBA" id="ARBA00023316"/>
    </source>
</evidence>
<feature type="transmembrane region" description="Helical" evidence="17">
    <location>
        <begin position="152"/>
        <end position="181"/>
    </location>
</feature>
<comment type="caution">
    <text evidence="18">The sequence shown here is derived from an EMBL/GenBank/DDBJ whole genome shotgun (WGS) entry which is preliminary data.</text>
</comment>
<feature type="transmembrane region" description="Helical" evidence="17">
    <location>
        <begin position="42"/>
        <end position="64"/>
    </location>
</feature>
<dbReference type="GO" id="GO:0009252">
    <property type="term" value="P:peptidoglycan biosynthetic process"/>
    <property type="evidence" value="ECO:0007669"/>
    <property type="project" value="UniProtKB-KW"/>
</dbReference>
<dbReference type="GO" id="GO:0046677">
    <property type="term" value="P:response to antibiotic"/>
    <property type="evidence" value="ECO:0007669"/>
    <property type="project" value="UniProtKB-UniRule"/>
</dbReference>
<evidence type="ECO:0000256" key="8">
    <source>
        <dbReference type="ARBA" id="ARBA00022960"/>
    </source>
</evidence>
<evidence type="ECO:0000256" key="17">
    <source>
        <dbReference type="HAMAP-Rule" id="MF_01006"/>
    </source>
</evidence>
<keyword evidence="7 17" id="KW-0378">Hydrolase</keyword>
<dbReference type="GO" id="GO:0008360">
    <property type="term" value="P:regulation of cell shape"/>
    <property type="evidence" value="ECO:0007669"/>
    <property type="project" value="UniProtKB-KW"/>
</dbReference>
<dbReference type="Proteomes" id="UP000051999">
    <property type="component" value="Unassembled WGS sequence"/>
</dbReference>
<dbReference type="eggNOG" id="COG1968">
    <property type="taxonomic scope" value="Bacteria"/>
</dbReference>
<keyword evidence="11 17" id="KW-0472">Membrane</keyword>
<dbReference type="NCBIfam" id="NF001389">
    <property type="entry name" value="PRK00281.1-2"/>
    <property type="match status" value="1"/>
</dbReference>
<dbReference type="GO" id="GO:0050380">
    <property type="term" value="F:undecaprenyl-diphosphatase activity"/>
    <property type="evidence" value="ECO:0007669"/>
    <property type="project" value="UniProtKB-UniRule"/>
</dbReference>
<dbReference type="RefSeq" id="WP_017261005.1">
    <property type="nucleotide sequence ID" value="NZ_AUAW01000028.1"/>
</dbReference>
<keyword evidence="13 17" id="KW-0961">Cell wall biogenesis/degradation</keyword>
<reference evidence="18 19" key="1">
    <citation type="journal article" date="2015" name="Genome Announc.">
        <title>Expanding the biotechnology potential of lactobacilli through comparative genomics of 213 strains and associated genera.</title>
        <authorList>
            <person name="Sun Z."/>
            <person name="Harris H.M."/>
            <person name="McCann A."/>
            <person name="Guo C."/>
            <person name="Argimon S."/>
            <person name="Zhang W."/>
            <person name="Yang X."/>
            <person name="Jeffery I.B."/>
            <person name="Cooney J.C."/>
            <person name="Kagawa T.F."/>
            <person name="Liu W."/>
            <person name="Song Y."/>
            <person name="Salvetti E."/>
            <person name="Wrobel A."/>
            <person name="Rasinkangas P."/>
            <person name="Parkhill J."/>
            <person name="Rea M.C."/>
            <person name="O'Sullivan O."/>
            <person name="Ritari J."/>
            <person name="Douillard F.P."/>
            <person name="Paul Ross R."/>
            <person name="Yang R."/>
            <person name="Briner A.E."/>
            <person name="Felis G.E."/>
            <person name="de Vos W.M."/>
            <person name="Barrangou R."/>
            <person name="Klaenhammer T.R."/>
            <person name="Caufield P.W."/>
            <person name="Cui Y."/>
            <person name="Zhang H."/>
            <person name="O'Toole P.W."/>
        </authorList>
    </citation>
    <scope>NUCLEOTIDE SEQUENCE [LARGE SCALE GENOMIC DNA]</scope>
    <source>
        <strain evidence="18 19">DSM 15814</strain>
    </source>
</reference>
<dbReference type="GO" id="GO:0005886">
    <property type="term" value="C:plasma membrane"/>
    <property type="evidence" value="ECO:0007669"/>
    <property type="project" value="UniProtKB-SubCell"/>
</dbReference>
<evidence type="ECO:0000256" key="1">
    <source>
        <dbReference type="ARBA" id="ARBA00004651"/>
    </source>
</evidence>
<evidence type="ECO:0000256" key="10">
    <source>
        <dbReference type="ARBA" id="ARBA00022989"/>
    </source>
</evidence>
<evidence type="ECO:0000256" key="16">
    <source>
        <dbReference type="ARBA" id="ARBA00047594"/>
    </source>
</evidence>
<dbReference type="STRING" id="1114972.FD35_GL001487"/>
<dbReference type="HAMAP" id="MF_01006">
    <property type="entry name" value="Undec_diphosphatase"/>
    <property type="match status" value="1"/>
</dbReference>
<dbReference type="Pfam" id="PF02673">
    <property type="entry name" value="BacA"/>
    <property type="match status" value="1"/>
</dbReference>
<feature type="transmembrane region" description="Helical" evidence="17">
    <location>
        <begin position="85"/>
        <end position="103"/>
    </location>
</feature>
<feature type="transmembrane region" description="Helical" evidence="17">
    <location>
        <begin position="257"/>
        <end position="273"/>
    </location>
</feature>
<evidence type="ECO:0000256" key="3">
    <source>
        <dbReference type="ARBA" id="ARBA00012374"/>
    </source>
</evidence>
<dbReference type="InterPro" id="IPR003824">
    <property type="entry name" value="UppP"/>
</dbReference>
<dbReference type="GO" id="GO:0071555">
    <property type="term" value="P:cell wall organization"/>
    <property type="evidence" value="ECO:0007669"/>
    <property type="project" value="UniProtKB-KW"/>
</dbReference>
<evidence type="ECO:0000256" key="11">
    <source>
        <dbReference type="ARBA" id="ARBA00023136"/>
    </source>
</evidence>
<dbReference type="AlphaFoldDB" id="A0A0R1R9D1"/>
<evidence type="ECO:0000313" key="19">
    <source>
        <dbReference type="Proteomes" id="UP000051999"/>
    </source>
</evidence>
<comment type="miscellaneous">
    <text evidence="17">Bacitracin is thought to be involved in the inhibition of peptidoglycan synthesis by sequestering undecaprenyl diphosphate, thereby reducing the pool of lipid carrier available.</text>
</comment>
<evidence type="ECO:0000256" key="7">
    <source>
        <dbReference type="ARBA" id="ARBA00022801"/>
    </source>
</evidence>
<keyword evidence="19" id="KW-1185">Reference proteome</keyword>
<keyword evidence="8 17" id="KW-0133">Cell shape</keyword>
<dbReference type="OrthoDB" id="9808289at2"/>
<keyword evidence="5 17" id="KW-1003">Cell membrane</keyword>
<evidence type="ECO:0000256" key="6">
    <source>
        <dbReference type="ARBA" id="ARBA00022692"/>
    </source>
</evidence>
<feature type="transmembrane region" description="Helical" evidence="17">
    <location>
        <begin position="224"/>
        <end position="245"/>
    </location>
</feature>
<keyword evidence="10 17" id="KW-1133">Transmembrane helix</keyword>
<dbReference type="NCBIfam" id="TIGR00753">
    <property type="entry name" value="undec_PP_bacA"/>
    <property type="match status" value="1"/>
</dbReference>
<dbReference type="EMBL" id="AZFF01000026">
    <property type="protein sequence ID" value="KRL53054.1"/>
    <property type="molecule type" value="Genomic_DNA"/>
</dbReference>
<comment type="subcellular location">
    <subcellularLocation>
        <location evidence="1 17">Cell membrane</location>
        <topology evidence="1 17">Multi-pass membrane protein</topology>
    </subcellularLocation>
</comment>
<evidence type="ECO:0000256" key="14">
    <source>
        <dbReference type="ARBA" id="ARBA00032707"/>
    </source>
</evidence>
<evidence type="ECO:0000313" key="18">
    <source>
        <dbReference type="EMBL" id="KRL53054.1"/>
    </source>
</evidence>
<evidence type="ECO:0000256" key="5">
    <source>
        <dbReference type="ARBA" id="ARBA00022475"/>
    </source>
</evidence>
<dbReference type="EC" id="3.6.1.27" evidence="3 17"/>
<evidence type="ECO:0000256" key="9">
    <source>
        <dbReference type="ARBA" id="ARBA00022984"/>
    </source>
</evidence>